<dbReference type="InterPro" id="IPR007484">
    <property type="entry name" value="Peptidase_M28"/>
</dbReference>
<evidence type="ECO:0000313" key="2">
    <source>
        <dbReference type="EMBL" id="MYC93531.1"/>
    </source>
</evidence>
<dbReference type="EMBL" id="VXMH01000007">
    <property type="protein sequence ID" value="MYC93531.1"/>
    <property type="molecule type" value="Genomic_DNA"/>
</dbReference>
<evidence type="ECO:0000259" key="1">
    <source>
        <dbReference type="Pfam" id="PF04389"/>
    </source>
</evidence>
<dbReference type="PANTHER" id="PTHR12147">
    <property type="entry name" value="METALLOPEPTIDASE M28 FAMILY MEMBER"/>
    <property type="match status" value="1"/>
</dbReference>
<accession>A0A6B1D1A3</accession>
<dbReference type="GO" id="GO:0006508">
    <property type="term" value="P:proteolysis"/>
    <property type="evidence" value="ECO:0007669"/>
    <property type="project" value="InterPro"/>
</dbReference>
<sequence>MAGWRLIKYSLAGLFLLAAILLVASGRPIDDEIGHILANGPTNIRPYLATGPSCTELEEGAQETLASVRPPPATAKFSAADRQALAITAFGHLCELAREVGWRQSATKEERKAAELLTGRFTEFGYSPEMQNFRVRIGPLWRKSSNIILELPGQGEGVVILGAHYDTVRSSVGANDNASGVGVLLTLAERLAQPPWSNEMVSVLPFTLRFIAFGAEETGLNGSGHYVRQLTDEELDAIRVMINLDSVGSGTSLYFRGPYNSQLTGYVSEAVNSWLTGQVSETVNSEGVSVSAMGMREGWNISGSSDEAVFRYRGIPTIYFFGNDTGRVNTRDDTIEFINPALLGDAALLVLDLLASLEDL</sequence>
<gene>
    <name evidence="2" type="ORF">F4X14_01045</name>
</gene>
<dbReference type="PANTHER" id="PTHR12147:SF26">
    <property type="entry name" value="PEPTIDASE M28 DOMAIN-CONTAINING PROTEIN"/>
    <property type="match status" value="1"/>
</dbReference>
<keyword evidence="2" id="KW-0378">Hydrolase</keyword>
<dbReference type="SUPFAM" id="SSF53187">
    <property type="entry name" value="Zn-dependent exopeptidases"/>
    <property type="match status" value="1"/>
</dbReference>
<dbReference type="Pfam" id="PF04389">
    <property type="entry name" value="Peptidase_M28"/>
    <property type="match status" value="1"/>
</dbReference>
<proteinExistence type="predicted"/>
<comment type="caution">
    <text evidence="2">The sequence shown here is derived from an EMBL/GenBank/DDBJ whole genome shotgun (WGS) entry which is preliminary data.</text>
</comment>
<organism evidence="2">
    <name type="scientific">Caldilineaceae bacterium SB0661_bin_32</name>
    <dbReference type="NCBI Taxonomy" id="2605255"/>
    <lineage>
        <taxon>Bacteria</taxon>
        <taxon>Bacillati</taxon>
        <taxon>Chloroflexota</taxon>
        <taxon>Caldilineae</taxon>
        <taxon>Caldilineales</taxon>
        <taxon>Caldilineaceae</taxon>
    </lineage>
</organism>
<dbReference type="GO" id="GO:0008235">
    <property type="term" value="F:metalloexopeptidase activity"/>
    <property type="evidence" value="ECO:0007669"/>
    <property type="project" value="InterPro"/>
</dbReference>
<name>A0A6B1D1A3_9CHLR</name>
<protein>
    <submittedName>
        <fullName evidence="2">M20/M25/M40 family metallo-hydrolase</fullName>
    </submittedName>
</protein>
<dbReference type="AlphaFoldDB" id="A0A6B1D1A3"/>
<dbReference type="InterPro" id="IPR045175">
    <property type="entry name" value="M28_fam"/>
</dbReference>
<dbReference type="Gene3D" id="3.40.630.10">
    <property type="entry name" value="Zn peptidases"/>
    <property type="match status" value="1"/>
</dbReference>
<feature type="domain" description="Peptidase M28" evidence="1">
    <location>
        <begin position="146"/>
        <end position="352"/>
    </location>
</feature>
<reference evidence="2" key="1">
    <citation type="submission" date="2019-09" db="EMBL/GenBank/DDBJ databases">
        <title>Characterisation of the sponge microbiome using genome-centric metagenomics.</title>
        <authorList>
            <person name="Engelberts J.P."/>
            <person name="Robbins S.J."/>
            <person name="De Goeij J.M."/>
            <person name="Aranda M."/>
            <person name="Bell S.C."/>
            <person name="Webster N.S."/>
        </authorList>
    </citation>
    <scope>NUCLEOTIDE SEQUENCE</scope>
    <source>
        <strain evidence="2">SB0661_bin_32</strain>
    </source>
</reference>